<evidence type="ECO:0000256" key="3">
    <source>
        <dbReference type="SAM" id="MobiDB-lite"/>
    </source>
</evidence>
<feature type="region of interest" description="Disordered" evidence="3">
    <location>
        <begin position="75"/>
        <end position="141"/>
    </location>
</feature>
<evidence type="ECO:0000313" key="6">
    <source>
        <dbReference type="Proteomes" id="UP001163046"/>
    </source>
</evidence>
<keyword evidence="6" id="KW-1185">Reference proteome</keyword>
<evidence type="ECO:0000259" key="4">
    <source>
        <dbReference type="Pfam" id="PF12157"/>
    </source>
</evidence>
<dbReference type="InterPro" id="IPR040240">
    <property type="entry name" value="TAF1"/>
</dbReference>
<dbReference type="GO" id="GO:0004402">
    <property type="term" value="F:histone acetyltransferase activity"/>
    <property type="evidence" value="ECO:0007669"/>
    <property type="project" value="InterPro"/>
</dbReference>
<dbReference type="AlphaFoldDB" id="A0A9X0D2Y4"/>
<comment type="caution">
    <text evidence="5">The sequence shown here is derived from an EMBL/GenBank/DDBJ whole genome shotgun (WGS) entry which is preliminary data.</text>
</comment>
<dbReference type="PANTHER" id="PTHR13900">
    <property type="entry name" value="TRANSCRIPTION INITIATION FACTOR TFIID"/>
    <property type="match status" value="1"/>
</dbReference>
<keyword evidence="2" id="KW-0539">Nucleus</keyword>
<dbReference type="GO" id="GO:0017025">
    <property type="term" value="F:TBP-class protein binding"/>
    <property type="evidence" value="ECO:0007669"/>
    <property type="project" value="InterPro"/>
</dbReference>
<dbReference type="GO" id="GO:0005669">
    <property type="term" value="C:transcription factor TFIID complex"/>
    <property type="evidence" value="ECO:0007669"/>
    <property type="project" value="InterPro"/>
</dbReference>
<name>A0A9X0D2Y4_9CNID</name>
<dbReference type="InterPro" id="IPR022591">
    <property type="entry name" value="TAF1_HAT_dom"/>
</dbReference>
<dbReference type="OrthoDB" id="5752at2759"/>
<evidence type="ECO:0000313" key="5">
    <source>
        <dbReference type="EMBL" id="KAJ7383773.1"/>
    </source>
</evidence>
<comment type="subcellular location">
    <subcellularLocation>
        <location evidence="1">Nucleus</location>
    </subcellularLocation>
</comment>
<evidence type="ECO:0000256" key="1">
    <source>
        <dbReference type="ARBA" id="ARBA00004123"/>
    </source>
</evidence>
<dbReference type="Proteomes" id="UP001163046">
    <property type="component" value="Unassembled WGS sequence"/>
</dbReference>
<accession>A0A9X0D2Y4</accession>
<feature type="domain" description="Transcription initiation factor TFIID subunit 1 histone acetyltransferase" evidence="4">
    <location>
        <begin position="410"/>
        <end position="590"/>
    </location>
</feature>
<evidence type="ECO:0000256" key="2">
    <source>
        <dbReference type="ARBA" id="ARBA00023242"/>
    </source>
</evidence>
<dbReference type="Pfam" id="PF12157">
    <property type="entry name" value="DUF3591"/>
    <property type="match status" value="1"/>
</dbReference>
<organism evidence="5 6">
    <name type="scientific">Desmophyllum pertusum</name>
    <dbReference type="NCBI Taxonomy" id="174260"/>
    <lineage>
        <taxon>Eukaryota</taxon>
        <taxon>Metazoa</taxon>
        <taxon>Cnidaria</taxon>
        <taxon>Anthozoa</taxon>
        <taxon>Hexacorallia</taxon>
        <taxon>Scleractinia</taxon>
        <taxon>Caryophylliina</taxon>
        <taxon>Caryophylliidae</taxon>
        <taxon>Desmophyllum</taxon>
    </lineage>
</organism>
<dbReference type="GO" id="GO:0016251">
    <property type="term" value="F:RNA polymerase II general transcription initiation factor activity"/>
    <property type="evidence" value="ECO:0007669"/>
    <property type="project" value="InterPro"/>
</dbReference>
<feature type="compositionally biased region" description="Basic residues" evidence="3">
    <location>
        <begin position="89"/>
        <end position="100"/>
    </location>
</feature>
<feature type="compositionally biased region" description="Basic and acidic residues" evidence="3">
    <location>
        <begin position="42"/>
        <end position="55"/>
    </location>
</feature>
<sequence>MPPPPAPQLSASPSEEGMGDSDNEDKQSVEAPLAGTIGSELLSKEGKLTTHDGKTVTDLFPEFRPGQVLRFSRLFGPAKASSMPQQWRNAKKRRKNKKKKQGEDEKTVIEPPKSPPSPRPEDCMSDDEDKLMAPWEPTSDELRDMNGDWNSLGLQDVNKYVCEWRNGPAALWYEMLGVNEDGTNLDYGFKLKEKTEDEEDALLAPKSPESLPPGNLNWEDDIIWTLEDVKPNLQAQARAGWIPTATTRTAHAYALQQEQLLQQLGVRHPGLETFLKNTTSAIKANVSFLSQISKPGVAGEDNNQQKSRTWYSIFPVENTDLVYGNWEDKIIWDAENMSSIPSPTVMQLDPNDENIILSIPEDSGPLVKDSASTLTPKKEAKKSKLLLGKNNSKEDEDEVKKTQDQLKDKFNLSNDEYYTAKNTSETSLDTNGGSNLVQHSLPAIELQRPYFPTYMSLLDLRNFHRCPLQRVSHGLLSKPGMHGVYGLLKHIKKKAREREKERLASGGGEMFFMRTPADLTGMDGNLVLLEYCEEYPPLIMAAGMNAKVRNYYKRKPGKDDSMPTLEYGEPVPVHQTSPFLGQLIPGESLQECPKFEVPGPNSKKANIHARDFLQIFIYRLFWKSPDTPEGLRWMTSSEHFPCILKAALENGSSFVRDFKRNRY</sequence>
<protein>
    <submittedName>
        <fullName evidence="5">Transcription initiation factor TFIID subunit 1</fullName>
    </submittedName>
</protein>
<dbReference type="GO" id="GO:0051123">
    <property type="term" value="P:RNA polymerase II preinitiation complex assembly"/>
    <property type="evidence" value="ECO:0007669"/>
    <property type="project" value="TreeGrafter"/>
</dbReference>
<reference evidence="5" key="1">
    <citation type="submission" date="2023-01" db="EMBL/GenBank/DDBJ databases">
        <title>Genome assembly of the deep-sea coral Lophelia pertusa.</title>
        <authorList>
            <person name="Herrera S."/>
            <person name="Cordes E."/>
        </authorList>
    </citation>
    <scope>NUCLEOTIDE SEQUENCE</scope>
    <source>
        <strain evidence="5">USNM1676648</strain>
        <tissue evidence="5">Polyp</tissue>
    </source>
</reference>
<dbReference type="PANTHER" id="PTHR13900:SF0">
    <property type="entry name" value="TRANSCRIPTION INITIATION FACTOR TFIID SUBUNIT 1"/>
    <property type="match status" value="1"/>
</dbReference>
<proteinExistence type="predicted"/>
<gene>
    <name evidence="5" type="primary">TAF1_2</name>
    <name evidence="5" type="ORF">OS493_026305</name>
</gene>
<feature type="region of interest" description="Disordered" evidence="3">
    <location>
        <begin position="1"/>
        <end position="63"/>
    </location>
</feature>
<dbReference type="EMBL" id="MU825895">
    <property type="protein sequence ID" value="KAJ7383773.1"/>
    <property type="molecule type" value="Genomic_DNA"/>
</dbReference>